<name>A0ABW2RR03_9BACL</name>
<evidence type="ECO:0000256" key="1">
    <source>
        <dbReference type="ARBA" id="ARBA00004496"/>
    </source>
</evidence>
<evidence type="ECO:0000256" key="5">
    <source>
        <dbReference type="ARBA" id="ARBA00038253"/>
    </source>
</evidence>
<keyword evidence="2" id="KW-0963">Cytoplasm</keyword>
<accession>A0ABW2RR03</accession>
<dbReference type="Pfam" id="PF13424">
    <property type="entry name" value="TPR_12"/>
    <property type="match status" value="1"/>
</dbReference>
<gene>
    <name evidence="8" type="ORF">ACFQNG_20655</name>
</gene>
<dbReference type="InterPro" id="IPR001387">
    <property type="entry name" value="Cro/C1-type_HTH"/>
</dbReference>
<dbReference type="CDD" id="cd00093">
    <property type="entry name" value="HTH_XRE"/>
    <property type="match status" value="1"/>
</dbReference>
<evidence type="ECO:0000313" key="8">
    <source>
        <dbReference type="EMBL" id="MFC7443473.1"/>
    </source>
</evidence>
<dbReference type="SUPFAM" id="SSF47413">
    <property type="entry name" value="lambda repressor-like DNA-binding domains"/>
    <property type="match status" value="1"/>
</dbReference>
<dbReference type="Pfam" id="PF13181">
    <property type="entry name" value="TPR_8"/>
    <property type="match status" value="1"/>
</dbReference>
<dbReference type="PANTHER" id="PTHR46630:SF1">
    <property type="entry name" value="TETRATRICOPEPTIDE REPEAT PROTEIN 29"/>
    <property type="match status" value="1"/>
</dbReference>
<dbReference type="InterPro" id="IPR051476">
    <property type="entry name" value="Bac_ResReg_Asp_Phosphatase"/>
</dbReference>
<dbReference type="Proteomes" id="UP001596500">
    <property type="component" value="Unassembled WGS sequence"/>
</dbReference>
<keyword evidence="4 6" id="KW-0802">TPR repeat</keyword>
<keyword evidence="3" id="KW-0677">Repeat</keyword>
<dbReference type="Pfam" id="PF01381">
    <property type="entry name" value="HTH_3"/>
    <property type="match status" value="1"/>
</dbReference>
<comment type="subcellular location">
    <subcellularLocation>
        <location evidence="1">Cytoplasm</location>
    </subcellularLocation>
</comment>
<evidence type="ECO:0000256" key="4">
    <source>
        <dbReference type="ARBA" id="ARBA00022803"/>
    </source>
</evidence>
<dbReference type="SMART" id="SM00530">
    <property type="entry name" value="HTH_XRE"/>
    <property type="match status" value="1"/>
</dbReference>
<dbReference type="EMBL" id="JBHTBW010000087">
    <property type="protein sequence ID" value="MFC7443473.1"/>
    <property type="molecule type" value="Genomic_DNA"/>
</dbReference>
<sequence>MRFYIIEVGKYLQRKRNELGLKLKYFSNQGISPSTISKIENGSPNVSEEMILKYARLLNVKEEELIQLSQTKEHAPDSWSDEIDILENLLEIDPDSVIEKTKARYSEHPIYPYLQGKAYSVKKQYQKAMKHFIETIRLCKEEHDHLNIKPAAQISVGNIHFYDQQLELAIKLTEEAKESWVPEGERSYLYSYILLNLAIYYRKAERYEDFEETLNELWDHKEQLDSVNTKVIVIEHQAWLLYNHKQYDKAIHFIKEGILLARLNQLWERRCDLWTLLGDVYHEKNEDELAIQSYLAAIATKKEIPQHKIIPACTKCALLYLKQKRFDQAEELLHTAKKICDQKTPTNDQIDLMISFGEVYLQQGKLEKAVDYFMKALSFNHIPKRKKKIALISLCQCYQVLDKQKFEEYKTALYHWGVQAKEEVL</sequence>
<dbReference type="PROSITE" id="PS50293">
    <property type="entry name" value="TPR_REGION"/>
    <property type="match status" value="1"/>
</dbReference>
<evidence type="ECO:0000256" key="2">
    <source>
        <dbReference type="ARBA" id="ARBA00022490"/>
    </source>
</evidence>
<evidence type="ECO:0000256" key="6">
    <source>
        <dbReference type="PROSITE-ProRule" id="PRU00339"/>
    </source>
</evidence>
<feature type="repeat" description="TPR" evidence="6">
    <location>
        <begin position="350"/>
        <end position="383"/>
    </location>
</feature>
<dbReference type="Gene3D" id="1.10.260.40">
    <property type="entry name" value="lambda repressor-like DNA-binding domains"/>
    <property type="match status" value="1"/>
</dbReference>
<feature type="domain" description="HTH cro/C1-type" evidence="7">
    <location>
        <begin position="12"/>
        <end position="65"/>
    </location>
</feature>
<proteinExistence type="inferred from homology"/>
<evidence type="ECO:0000259" key="7">
    <source>
        <dbReference type="PROSITE" id="PS50943"/>
    </source>
</evidence>
<dbReference type="SUPFAM" id="SSF48452">
    <property type="entry name" value="TPR-like"/>
    <property type="match status" value="2"/>
</dbReference>
<keyword evidence="9" id="KW-1185">Reference proteome</keyword>
<dbReference type="SMART" id="SM00028">
    <property type="entry name" value="TPR"/>
    <property type="match status" value="5"/>
</dbReference>
<dbReference type="PROSITE" id="PS50943">
    <property type="entry name" value="HTH_CROC1"/>
    <property type="match status" value="1"/>
</dbReference>
<dbReference type="RefSeq" id="WP_379867804.1">
    <property type="nucleotide sequence ID" value="NZ_JBHTBW010000087.1"/>
</dbReference>
<dbReference type="PANTHER" id="PTHR46630">
    <property type="entry name" value="TETRATRICOPEPTIDE REPEAT PROTEIN 29"/>
    <property type="match status" value="1"/>
</dbReference>
<organism evidence="8 9">
    <name type="scientific">Laceyella putida</name>
    <dbReference type="NCBI Taxonomy" id="110101"/>
    <lineage>
        <taxon>Bacteria</taxon>
        <taxon>Bacillati</taxon>
        <taxon>Bacillota</taxon>
        <taxon>Bacilli</taxon>
        <taxon>Bacillales</taxon>
        <taxon>Thermoactinomycetaceae</taxon>
        <taxon>Laceyella</taxon>
    </lineage>
</organism>
<dbReference type="InterPro" id="IPR019734">
    <property type="entry name" value="TPR_rpt"/>
</dbReference>
<dbReference type="InterPro" id="IPR011990">
    <property type="entry name" value="TPR-like_helical_dom_sf"/>
</dbReference>
<evidence type="ECO:0000256" key="3">
    <source>
        <dbReference type="ARBA" id="ARBA00022737"/>
    </source>
</evidence>
<reference evidence="9" key="1">
    <citation type="journal article" date="2019" name="Int. J. Syst. Evol. Microbiol.">
        <title>The Global Catalogue of Microorganisms (GCM) 10K type strain sequencing project: providing services to taxonomists for standard genome sequencing and annotation.</title>
        <authorList>
            <consortium name="The Broad Institute Genomics Platform"/>
            <consortium name="The Broad Institute Genome Sequencing Center for Infectious Disease"/>
            <person name="Wu L."/>
            <person name="Ma J."/>
        </authorList>
    </citation>
    <scope>NUCLEOTIDE SEQUENCE [LARGE SCALE GENOMIC DNA]</scope>
    <source>
        <strain evidence="9">CGMCC 1.12942</strain>
    </source>
</reference>
<protein>
    <submittedName>
        <fullName evidence="8">Helix-turn-helix domain-containing protein</fullName>
    </submittedName>
</protein>
<comment type="caution">
    <text evidence="8">The sequence shown here is derived from an EMBL/GenBank/DDBJ whole genome shotgun (WGS) entry which is preliminary data.</text>
</comment>
<dbReference type="InterPro" id="IPR010982">
    <property type="entry name" value="Lambda_DNA-bd_dom_sf"/>
</dbReference>
<dbReference type="PROSITE" id="PS50005">
    <property type="entry name" value="TPR"/>
    <property type="match status" value="1"/>
</dbReference>
<evidence type="ECO:0000313" key="9">
    <source>
        <dbReference type="Proteomes" id="UP001596500"/>
    </source>
</evidence>
<dbReference type="Gene3D" id="1.25.40.10">
    <property type="entry name" value="Tetratricopeptide repeat domain"/>
    <property type="match status" value="2"/>
</dbReference>
<comment type="similarity">
    <text evidence="5">Belongs to the Rap family.</text>
</comment>